<keyword evidence="2" id="KW-1185">Reference proteome</keyword>
<protein>
    <submittedName>
        <fullName evidence="1">Uncharacterized protein</fullName>
    </submittedName>
</protein>
<organism evidence="1 2">
    <name type="scientific">Nesidiocoris tenuis</name>
    <dbReference type="NCBI Taxonomy" id="355587"/>
    <lineage>
        <taxon>Eukaryota</taxon>
        <taxon>Metazoa</taxon>
        <taxon>Ecdysozoa</taxon>
        <taxon>Arthropoda</taxon>
        <taxon>Hexapoda</taxon>
        <taxon>Insecta</taxon>
        <taxon>Pterygota</taxon>
        <taxon>Neoptera</taxon>
        <taxon>Paraneoptera</taxon>
        <taxon>Hemiptera</taxon>
        <taxon>Heteroptera</taxon>
        <taxon>Panheteroptera</taxon>
        <taxon>Cimicomorpha</taxon>
        <taxon>Miridae</taxon>
        <taxon>Dicyphina</taxon>
        <taxon>Nesidiocoris</taxon>
    </lineage>
</organism>
<proteinExistence type="predicted"/>
<dbReference type="Proteomes" id="UP000479000">
    <property type="component" value="Unassembled WGS sequence"/>
</dbReference>
<reference evidence="1 2" key="1">
    <citation type="submission" date="2020-02" db="EMBL/GenBank/DDBJ databases">
        <authorList>
            <person name="Ferguson B K."/>
        </authorList>
    </citation>
    <scope>NUCLEOTIDE SEQUENCE [LARGE SCALE GENOMIC DNA]</scope>
</reference>
<evidence type="ECO:0000313" key="1">
    <source>
        <dbReference type="EMBL" id="CAB0019068.1"/>
    </source>
</evidence>
<name>A0A6H5HNN2_9HEMI</name>
<evidence type="ECO:0000313" key="2">
    <source>
        <dbReference type="Proteomes" id="UP000479000"/>
    </source>
</evidence>
<accession>A0A6H5HNN2</accession>
<gene>
    <name evidence="1" type="ORF">NTEN_LOCUS22780</name>
</gene>
<sequence length="134" mass="15416">MSRKTRHEYNAKCGVIAFSLCHLPMEYSQVNWLARVCHGRGKNIITNVRKKSSKKSYSNASMQIYKNLHWKLESRISRFHSLDIFIADSAFGGVGISEKNLNIVTFMSFVIPTTFQQKQKALRQCTIFAFPVHT</sequence>
<dbReference type="EMBL" id="CADCXU010033722">
    <property type="protein sequence ID" value="CAB0019068.1"/>
    <property type="molecule type" value="Genomic_DNA"/>
</dbReference>
<dbReference type="AlphaFoldDB" id="A0A6H5HNN2"/>